<reference evidence="1 2" key="1">
    <citation type="submission" date="2017-10" db="EMBL/GenBank/DDBJ databases">
        <title>The draft genome sequence of Lewinella nigricans NBRC 102662.</title>
        <authorList>
            <person name="Wang K."/>
        </authorList>
    </citation>
    <scope>NUCLEOTIDE SEQUENCE [LARGE SCALE GENOMIC DNA]</scope>
    <source>
        <strain evidence="1 2">NBRC 102662</strain>
    </source>
</reference>
<gene>
    <name evidence="1" type="ORF">CRP01_04445</name>
</gene>
<evidence type="ECO:0000313" key="2">
    <source>
        <dbReference type="Proteomes" id="UP000223913"/>
    </source>
</evidence>
<dbReference type="Proteomes" id="UP000223913">
    <property type="component" value="Unassembled WGS sequence"/>
</dbReference>
<proteinExistence type="predicted"/>
<dbReference type="AlphaFoldDB" id="A0A2D0NHQ6"/>
<evidence type="ECO:0008006" key="3">
    <source>
        <dbReference type="Google" id="ProtNLM"/>
    </source>
</evidence>
<name>A0A2D0NHQ6_FLAN2</name>
<dbReference type="OrthoDB" id="5187906at2"/>
<accession>A0A2D0NHQ6</accession>
<organism evidence="1 2">
    <name type="scientific">Flavilitoribacter nigricans (strain ATCC 23147 / DSM 23189 / NBRC 102662 / NCIMB 1420 / SS-2)</name>
    <name type="common">Lewinella nigricans</name>
    <dbReference type="NCBI Taxonomy" id="1122177"/>
    <lineage>
        <taxon>Bacteria</taxon>
        <taxon>Pseudomonadati</taxon>
        <taxon>Bacteroidota</taxon>
        <taxon>Saprospiria</taxon>
        <taxon>Saprospirales</taxon>
        <taxon>Lewinellaceae</taxon>
        <taxon>Flavilitoribacter</taxon>
    </lineage>
</organism>
<comment type="caution">
    <text evidence="1">The sequence shown here is derived from an EMBL/GenBank/DDBJ whole genome shotgun (WGS) entry which is preliminary data.</text>
</comment>
<protein>
    <recommendedName>
        <fullName evidence="3">DUF2116 family Zn-ribbon domain-containing protein</fullName>
    </recommendedName>
</protein>
<evidence type="ECO:0000313" key="1">
    <source>
        <dbReference type="EMBL" id="PHN08011.1"/>
    </source>
</evidence>
<dbReference type="EMBL" id="PDUD01000004">
    <property type="protein sequence ID" value="PHN08011.1"/>
    <property type="molecule type" value="Genomic_DNA"/>
</dbReference>
<dbReference type="RefSeq" id="WP_099148801.1">
    <property type="nucleotide sequence ID" value="NZ_PDUD01000004.1"/>
</dbReference>
<keyword evidence="2" id="KW-1185">Reference proteome</keyword>
<sequence length="120" mass="14563">MTTTKRRCRLCRSPFSGRSDKIFCTIACKNEYHVRLRRATAYTVRETDKILHRNRSILLEIMGKNKKQKKVDRLILEKKKFRFHYLTGFYVNSRGKTYHYVYDFAWMTFSDQEVLIIRRA</sequence>